<evidence type="ECO:0000313" key="5">
    <source>
        <dbReference type="EMBL" id="SVC59823.1"/>
    </source>
</evidence>
<keyword evidence="2" id="KW-0663">Pyridoxal phosphate</keyword>
<dbReference type="AlphaFoldDB" id="A0A382NF15"/>
<dbReference type="InterPro" id="IPR000192">
    <property type="entry name" value="Aminotrans_V_dom"/>
</dbReference>
<comment type="cofactor">
    <cofactor evidence="1">
        <name>pyridoxal 5'-phosphate</name>
        <dbReference type="ChEBI" id="CHEBI:597326"/>
    </cofactor>
</comment>
<evidence type="ECO:0000259" key="4">
    <source>
        <dbReference type="Pfam" id="PF00266"/>
    </source>
</evidence>
<dbReference type="InterPro" id="IPR015424">
    <property type="entry name" value="PyrdxlP-dep_Trfase"/>
</dbReference>
<evidence type="ECO:0000256" key="2">
    <source>
        <dbReference type="ARBA" id="ARBA00022898"/>
    </source>
</evidence>
<dbReference type="SUPFAM" id="SSF53383">
    <property type="entry name" value="PLP-dependent transferases"/>
    <property type="match status" value="1"/>
</dbReference>
<name>A0A382NF15_9ZZZZ</name>
<dbReference type="GO" id="GO:0031071">
    <property type="term" value="F:cysteine desulfurase activity"/>
    <property type="evidence" value="ECO:0007669"/>
    <property type="project" value="UniProtKB-EC"/>
</dbReference>
<dbReference type="Pfam" id="PF00266">
    <property type="entry name" value="Aminotran_5"/>
    <property type="match status" value="1"/>
</dbReference>
<reference evidence="5" key="1">
    <citation type="submission" date="2018-05" db="EMBL/GenBank/DDBJ databases">
        <authorList>
            <person name="Lanie J.A."/>
            <person name="Ng W.-L."/>
            <person name="Kazmierczak K.M."/>
            <person name="Andrzejewski T.M."/>
            <person name="Davidsen T.M."/>
            <person name="Wayne K.J."/>
            <person name="Tettelin H."/>
            <person name="Glass J.I."/>
            <person name="Rusch D."/>
            <person name="Podicherti R."/>
            <person name="Tsui H.-C.T."/>
            <person name="Winkler M.E."/>
        </authorList>
    </citation>
    <scope>NUCLEOTIDE SEQUENCE</scope>
</reference>
<accession>A0A382NF15</accession>
<proteinExistence type="predicted"/>
<organism evidence="5">
    <name type="scientific">marine metagenome</name>
    <dbReference type="NCBI Taxonomy" id="408172"/>
    <lineage>
        <taxon>unclassified sequences</taxon>
        <taxon>metagenomes</taxon>
        <taxon>ecological metagenomes</taxon>
    </lineage>
</organism>
<dbReference type="InterPro" id="IPR020578">
    <property type="entry name" value="Aminotrans_V_PyrdxlP_BS"/>
</dbReference>
<feature type="non-terminal residue" evidence="5">
    <location>
        <position position="209"/>
    </location>
</feature>
<gene>
    <name evidence="5" type="ORF">METZ01_LOCUS312677</name>
</gene>
<dbReference type="EMBL" id="UINC01100064">
    <property type="protein sequence ID" value="SVC59823.1"/>
    <property type="molecule type" value="Genomic_DNA"/>
</dbReference>
<dbReference type="InterPro" id="IPR015421">
    <property type="entry name" value="PyrdxlP-dep_Trfase_major"/>
</dbReference>
<sequence length="209" mass="23641">MNDFYKNEFSNIGRSIHSLAVNATNKFEETRISIKNFINAKFKEEIIFTKNATEAINLVATTFGQQNIEKGDEIIITELEHHSNYVPWHFLRETKKAIIKFAPINEDGDIIIDKFKELITSKTKIVAVTHLSNVTGTIVPIKEIVEIAHKKNVPVLVDGCQSVPHIKVDVADLDCDFYAFSAHKVYGPTGVGILYAKKKWLERLPPYIG</sequence>
<feature type="domain" description="Aminotransferase class V" evidence="4">
    <location>
        <begin position="1"/>
        <end position="207"/>
    </location>
</feature>
<dbReference type="PANTHER" id="PTHR43586:SF8">
    <property type="entry name" value="CYSTEINE DESULFURASE 1, CHLOROPLASTIC"/>
    <property type="match status" value="1"/>
</dbReference>
<evidence type="ECO:0000256" key="3">
    <source>
        <dbReference type="ARBA" id="ARBA00050776"/>
    </source>
</evidence>
<dbReference type="PROSITE" id="PS00595">
    <property type="entry name" value="AA_TRANSFER_CLASS_5"/>
    <property type="match status" value="1"/>
</dbReference>
<dbReference type="Gene3D" id="3.40.640.10">
    <property type="entry name" value="Type I PLP-dependent aspartate aminotransferase-like (Major domain)"/>
    <property type="match status" value="1"/>
</dbReference>
<comment type="catalytic activity">
    <reaction evidence="3">
        <text>(sulfur carrier)-H + L-cysteine = (sulfur carrier)-SH + L-alanine</text>
        <dbReference type="Rhea" id="RHEA:43892"/>
        <dbReference type="Rhea" id="RHEA-COMP:14737"/>
        <dbReference type="Rhea" id="RHEA-COMP:14739"/>
        <dbReference type="ChEBI" id="CHEBI:29917"/>
        <dbReference type="ChEBI" id="CHEBI:35235"/>
        <dbReference type="ChEBI" id="CHEBI:57972"/>
        <dbReference type="ChEBI" id="CHEBI:64428"/>
        <dbReference type="EC" id="2.8.1.7"/>
    </reaction>
</comment>
<dbReference type="PANTHER" id="PTHR43586">
    <property type="entry name" value="CYSTEINE DESULFURASE"/>
    <property type="match status" value="1"/>
</dbReference>
<protein>
    <recommendedName>
        <fullName evidence="4">Aminotransferase class V domain-containing protein</fullName>
    </recommendedName>
</protein>
<evidence type="ECO:0000256" key="1">
    <source>
        <dbReference type="ARBA" id="ARBA00001933"/>
    </source>
</evidence>